<evidence type="ECO:0000313" key="2">
    <source>
        <dbReference type="Proteomes" id="UP000005744"/>
    </source>
</evidence>
<dbReference type="Proteomes" id="UP000005744">
    <property type="component" value="Unassembled WGS sequence"/>
</dbReference>
<protein>
    <recommendedName>
        <fullName evidence="3">DUF4845 domain-containing protein</fullName>
    </recommendedName>
</protein>
<accession>I3CH51</accession>
<dbReference type="OrthoDB" id="5734946at2"/>
<dbReference type="HOGENOM" id="CLU_149778_1_2_6"/>
<dbReference type="eggNOG" id="COG4969">
    <property type="taxonomic scope" value="Bacteria"/>
</dbReference>
<dbReference type="STRING" id="395493.BegalDRAFT_2079"/>
<dbReference type="RefSeq" id="WP_002686198.1">
    <property type="nucleotide sequence ID" value="NZ_JH600070.1"/>
</dbReference>
<name>I3CH51_9GAMM</name>
<evidence type="ECO:0000313" key="1">
    <source>
        <dbReference type="EMBL" id="EIJ42944.1"/>
    </source>
</evidence>
<dbReference type="Pfam" id="PF16137">
    <property type="entry name" value="DUF4845"/>
    <property type="match status" value="1"/>
</dbReference>
<reference evidence="1 2" key="1">
    <citation type="submission" date="2011-11" db="EMBL/GenBank/DDBJ databases">
        <title>Improved High-Quality Draft sequence of Beggiatoa alba B18lD.</title>
        <authorList>
            <consortium name="US DOE Joint Genome Institute"/>
            <person name="Lucas S."/>
            <person name="Han J."/>
            <person name="Lapidus A."/>
            <person name="Cheng J.-F."/>
            <person name="Goodwin L."/>
            <person name="Pitluck S."/>
            <person name="Peters L."/>
            <person name="Mikhailova N."/>
            <person name="Held B."/>
            <person name="Detter J.C."/>
            <person name="Han C."/>
            <person name="Tapia R."/>
            <person name="Land M."/>
            <person name="Hauser L."/>
            <person name="Kyrpides N."/>
            <person name="Ivanova N."/>
            <person name="Pagani I."/>
            <person name="Samuel K."/>
            <person name="Teske A."/>
            <person name="Mueller J."/>
            <person name="Woyke T."/>
        </authorList>
    </citation>
    <scope>NUCLEOTIDE SEQUENCE [LARGE SCALE GENOMIC DNA]</scope>
    <source>
        <strain evidence="1 2">B18LD</strain>
    </source>
</reference>
<dbReference type="AlphaFoldDB" id="I3CH51"/>
<keyword evidence="2" id="KW-1185">Reference proteome</keyword>
<evidence type="ECO:0008006" key="3">
    <source>
        <dbReference type="Google" id="ProtNLM"/>
    </source>
</evidence>
<sequence length="125" mass="14691">MNMSKHQKGMGMWSLLFLLAVLGTIAWVGMKLVPLYLEGKKITMTLENIRKQPDFANITKQEFTKQLFQRMNVDGIKRLEGKEAQEAIIYERVPKGTRITVPYQVREPIFDKFYFLYDYSHTIEP</sequence>
<gene>
    <name evidence="1" type="ORF">BegalDRAFT_2079</name>
</gene>
<dbReference type="EMBL" id="JH600070">
    <property type="protein sequence ID" value="EIJ42944.1"/>
    <property type="molecule type" value="Genomic_DNA"/>
</dbReference>
<organism evidence="1 2">
    <name type="scientific">Beggiatoa alba B18LD</name>
    <dbReference type="NCBI Taxonomy" id="395493"/>
    <lineage>
        <taxon>Bacteria</taxon>
        <taxon>Pseudomonadati</taxon>
        <taxon>Pseudomonadota</taxon>
        <taxon>Gammaproteobacteria</taxon>
        <taxon>Thiotrichales</taxon>
        <taxon>Thiotrichaceae</taxon>
        <taxon>Beggiatoa</taxon>
    </lineage>
</organism>
<proteinExistence type="predicted"/>
<dbReference type="InterPro" id="IPR032314">
    <property type="entry name" value="DUF4845"/>
</dbReference>